<gene>
    <name evidence="2" type="ORF">PM001_LOCUS18401</name>
</gene>
<accession>A0AAV1UG81</accession>
<dbReference type="AlphaFoldDB" id="A0AAV1UG81"/>
<name>A0AAV1UG81_9STRA</name>
<protein>
    <recommendedName>
        <fullName evidence="4">CCHC-type domain-containing protein</fullName>
    </recommendedName>
</protein>
<organism evidence="2 3">
    <name type="scientific">Peronospora matthiolae</name>
    <dbReference type="NCBI Taxonomy" id="2874970"/>
    <lineage>
        <taxon>Eukaryota</taxon>
        <taxon>Sar</taxon>
        <taxon>Stramenopiles</taxon>
        <taxon>Oomycota</taxon>
        <taxon>Peronosporomycetes</taxon>
        <taxon>Peronosporales</taxon>
        <taxon>Peronosporaceae</taxon>
        <taxon>Peronospora</taxon>
    </lineage>
</organism>
<feature type="compositionally biased region" description="Polar residues" evidence="1">
    <location>
        <begin position="68"/>
        <end position="79"/>
    </location>
</feature>
<evidence type="ECO:0000313" key="3">
    <source>
        <dbReference type="Proteomes" id="UP001162060"/>
    </source>
</evidence>
<feature type="region of interest" description="Disordered" evidence="1">
    <location>
        <begin position="56"/>
        <end position="79"/>
    </location>
</feature>
<reference evidence="2" key="1">
    <citation type="submission" date="2024-01" db="EMBL/GenBank/DDBJ databases">
        <authorList>
            <person name="Webb A."/>
        </authorList>
    </citation>
    <scope>NUCLEOTIDE SEQUENCE</scope>
    <source>
        <strain evidence="2">Pm1</strain>
    </source>
</reference>
<comment type="caution">
    <text evidence="2">The sequence shown here is derived from an EMBL/GenBank/DDBJ whole genome shotgun (WGS) entry which is preliminary data.</text>
</comment>
<evidence type="ECO:0000313" key="2">
    <source>
        <dbReference type="EMBL" id="CAK7933251.1"/>
    </source>
</evidence>
<feature type="compositionally biased region" description="Basic residues" evidence="1">
    <location>
        <begin position="58"/>
        <end position="67"/>
    </location>
</feature>
<dbReference type="EMBL" id="CAKLBY020000193">
    <property type="protein sequence ID" value="CAK7933251.1"/>
    <property type="molecule type" value="Genomic_DNA"/>
</dbReference>
<evidence type="ECO:0008006" key="4">
    <source>
        <dbReference type="Google" id="ProtNLM"/>
    </source>
</evidence>
<dbReference type="Proteomes" id="UP001162060">
    <property type="component" value="Unassembled WGS sequence"/>
</dbReference>
<evidence type="ECO:0000256" key="1">
    <source>
        <dbReference type="SAM" id="MobiDB-lite"/>
    </source>
</evidence>
<proteinExistence type="predicted"/>
<sequence length="79" mass="9387">MALMGWPKDHLTELIPSTSPMLKKKKKPELRIAEQQRNIRRCYTCGSIKHLRPQCSLRKPRQSRRIRNMSSNPKMNTER</sequence>